<dbReference type="CDD" id="cd05355">
    <property type="entry name" value="SDR_c1"/>
    <property type="match status" value="1"/>
</dbReference>
<dbReference type="Proteomes" id="UP000219335">
    <property type="component" value="Unassembled WGS sequence"/>
</dbReference>
<keyword evidence="2" id="KW-0560">Oxidoreductase</keyword>
<accession>A0A286A3Q5</accession>
<sequence length="287" mass="31586">MEKNLKKRVRPLQTQERPGKESKLKPTSETAPKKYNKGGKLVNKICLISGGDSGIGKAVALLFAQEGANLVISYLSEDQDAHQTQSEIEAYGSECLLIRSDISQEKNCEEVISKTINHYNKLDILINNAALHWEADSIEEISTDQLLKTFNTNFFSYFWLTKYAMPYLKKGSCIINTTSVTAYRGSPKLIDYASTKGAIVSFTRSLANNLVKKGIRVNAVAPGPIWTPLIASSFDEDKVSEFGSDSPMQRAGMPNEVAPCFLFLASDDSSYFTGQVLHPNGGEIING</sequence>
<dbReference type="GO" id="GO:0016614">
    <property type="term" value="F:oxidoreductase activity, acting on CH-OH group of donors"/>
    <property type="evidence" value="ECO:0007669"/>
    <property type="project" value="UniProtKB-ARBA"/>
</dbReference>
<dbReference type="FunFam" id="3.40.50.720:FF:000084">
    <property type="entry name" value="Short-chain dehydrogenase reductase"/>
    <property type="match status" value="1"/>
</dbReference>
<protein>
    <submittedName>
        <fullName evidence="4">NAD(P)-dependent dehydrogenase, short-chain alcohol dehydrogenase family</fullName>
    </submittedName>
</protein>
<dbReference type="EMBL" id="OCMU01000003">
    <property type="protein sequence ID" value="SOD22361.1"/>
    <property type="molecule type" value="Genomic_DNA"/>
</dbReference>
<dbReference type="PANTHER" id="PTHR48107">
    <property type="entry name" value="NADPH-DEPENDENT ALDEHYDE REDUCTASE-LIKE PROTEIN, CHLOROPLASTIC-RELATED"/>
    <property type="match status" value="1"/>
</dbReference>
<evidence type="ECO:0000256" key="2">
    <source>
        <dbReference type="ARBA" id="ARBA00023002"/>
    </source>
</evidence>
<feature type="region of interest" description="Disordered" evidence="3">
    <location>
        <begin position="1"/>
        <end position="35"/>
    </location>
</feature>
<dbReference type="PRINTS" id="PR00080">
    <property type="entry name" value="SDRFAMILY"/>
</dbReference>
<dbReference type="Pfam" id="PF13561">
    <property type="entry name" value="adh_short_C2"/>
    <property type="match status" value="1"/>
</dbReference>
<feature type="compositionally biased region" description="Basic and acidic residues" evidence="3">
    <location>
        <begin position="17"/>
        <end position="26"/>
    </location>
</feature>
<dbReference type="PROSITE" id="PS00061">
    <property type="entry name" value="ADH_SHORT"/>
    <property type="match status" value="1"/>
</dbReference>
<proteinExistence type="inferred from homology"/>
<dbReference type="EMBL" id="OCMU01000001">
    <property type="protein sequence ID" value="SOD16534.1"/>
    <property type="molecule type" value="Genomic_DNA"/>
</dbReference>
<dbReference type="RefSeq" id="WP_097103790.1">
    <property type="nucleotide sequence ID" value="NZ_OCMU01000001.1"/>
</dbReference>
<dbReference type="Gene3D" id="3.40.50.720">
    <property type="entry name" value="NAD(P)-binding Rossmann-like Domain"/>
    <property type="match status" value="1"/>
</dbReference>
<evidence type="ECO:0000313" key="6">
    <source>
        <dbReference type="Proteomes" id="UP000219335"/>
    </source>
</evidence>
<name>A0A286A3Q5_9PROT</name>
<gene>
    <name evidence="4" type="ORF">SAMN06297164_0618</name>
    <name evidence="5" type="ORF">SAMN06297164_3449</name>
</gene>
<comment type="similarity">
    <text evidence="1">Belongs to the short-chain dehydrogenases/reductases (SDR) family.</text>
</comment>
<dbReference type="InterPro" id="IPR036291">
    <property type="entry name" value="NAD(P)-bd_dom_sf"/>
</dbReference>
<dbReference type="InterPro" id="IPR002347">
    <property type="entry name" value="SDR_fam"/>
</dbReference>
<dbReference type="InterPro" id="IPR020904">
    <property type="entry name" value="Sc_DH/Rdtase_CS"/>
</dbReference>
<organism evidence="4 6">
    <name type="scientific">Nitrosomonas ureae</name>
    <dbReference type="NCBI Taxonomy" id="44577"/>
    <lineage>
        <taxon>Bacteria</taxon>
        <taxon>Pseudomonadati</taxon>
        <taxon>Pseudomonadota</taxon>
        <taxon>Betaproteobacteria</taxon>
        <taxon>Nitrosomonadales</taxon>
        <taxon>Nitrosomonadaceae</taxon>
        <taxon>Nitrosomonas</taxon>
    </lineage>
</organism>
<dbReference type="SUPFAM" id="SSF51735">
    <property type="entry name" value="NAD(P)-binding Rossmann-fold domains"/>
    <property type="match status" value="1"/>
</dbReference>
<evidence type="ECO:0000313" key="4">
    <source>
        <dbReference type="EMBL" id="SOD16534.1"/>
    </source>
</evidence>
<evidence type="ECO:0000256" key="3">
    <source>
        <dbReference type="SAM" id="MobiDB-lite"/>
    </source>
</evidence>
<dbReference type="PRINTS" id="PR00081">
    <property type="entry name" value="GDHRDH"/>
</dbReference>
<reference evidence="4 6" key="1">
    <citation type="submission" date="2017-09" db="EMBL/GenBank/DDBJ databases">
        <authorList>
            <person name="Ehlers B."/>
            <person name="Leendertz F.H."/>
        </authorList>
    </citation>
    <scope>NUCLEOTIDE SEQUENCE [LARGE SCALE GENOMIC DNA]</scope>
    <source>
        <strain evidence="4 6">Nm42</strain>
    </source>
</reference>
<evidence type="ECO:0000313" key="5">
    <source>
        <dbReference type="EMBL" id="SOD22361.1"/>
    </source>
</evidence>
<dbReference type="PANTHER" id="PTHR48107:SF16">
    <property type="entry name" value="NADPH-DEPENDENT ALDEHYDE REDUCTASE 1, CHLOROPLASTIC"/>
    <property type="match status" value="1"/>
</dbReference>
<evidence type="ECO:0000256" key="1">
    <source>
        <dbReference type="ARBA" id="ARBA00006484"/>
    </source>
</evidence>
<dbReference type="AlphaFoldDB" id="A0A286A3Q5"/>
<feature type="compositionally biased region" description="Basic residues" evidence="3">
    <location>
        <begin position="1"/>
        <end position="10"/>
    </location>
</feature>